<dbReference type="InterPro" id="IPR036864">
    <property type="entry name" value="Zn2-C6_fun-type_DNA-bd_sf"/>
</dbReference>
<dbReference type="GO" id="GO:0005634">
    <property type="term" value="C:nucleus"/>
    <property type="evidence" value="ECO:0007669"/>
    <property type="project" value="UniProtKB-SubCell"/>
</dbReference>
<evidence type="ECO:0000259" key="4">
    <source>
        <dbReference type="PROSITE" id="PS50048"/>
    </source>
</evidence>
<dbReference type="SUPFAM" id="SSF57701">
    <property type="entry name" value="Zn2/Cys6 DNA-binding domain"/>
    <property type="match status" value="1"/>
</dbReference>
<name>A0A8K0SMS3_9HYPO</name>
<evidence type="ECO:0000256" key="3">
    <source>
        <dbReference type="SAM" id="MobiDB-lite"/>
    </source>
</evidence>
<sequence length="473" mass="53133">MESLHEVPVKNTKKRRRGGQRRKTGCYTCKERHTPCDEKRPVCGNCERLRLSCRPFEPIKQCAWSAPGDANHASRPEQHPHQQQTLFQAGKRDASFPATMDSTCALFTAHMPDPPLYSITRTSPPKKTASTPHRHPQQQGVGVDDGSHGAEIISGAQVTLTAEMIHLLTTYRTTVATWMDIFDYNCAYQLDVLRRCMTSSLLVCSVCAFTAKHLSLLPLGDVWSAPATRYYGESLRTLISYIGTDSAPEDTLTATILLCSYEIIASQGEEHQRHLYGARLLILNRGVSASSVGLDRASFWIYVQHEITVALFNRTTLQISPKDWKVSWREKEVDEDVLANQLLWLLGRAVDVVFRQEQSMFTATTTLCGERREIHADVASWLDSWSPSFTGVKYGEIDGQGFSKLYFPMPCAAAAMIWYHLLHILLYAEPRLQHPSYIPLIEHHALEIGCIALSDIPNSVRSFSSQAIFYGIS</sequence>
<dbReference type="GO" id="GO:0000976">
    <property type="term" value="F:transcription cis-regulatory region binding"/>
    <property type="evidence" value="ECO:0007669"/>
    <property type="project" value="TreeGrafter"/>
</dbReference>
<keyword evidence="6" id="KW-1185">Reference proteome</keyword>
<dbReference type="PANTHER" id="PTHR37534">
    <property type="entry name" value="TRANSCRIPTIONAL ACTIVATOR PROTEIN UGA3"/>
    <property type="match status" value="1"/>
</dbReference>
<feature type="compositionally biased region" description="Basic residues" evidence="3">
    <location>
        <begin position="11"/>
        <end position="22"/>
    </location>
</feature>
<comment type="subcellular location">
    <subcellularLocation>
        <location evidence="1">Nucleus</location>
    </subcellularLocation>
</comment>
<proteinExistence type="predicted"/>
<protein>
    <recommendedName>
        <fullName evidence="4">Zn(2)-C6 fungal-type domain-containing protein</fullName>
    </recommendedName>
</protein>
<feature type="compositionally biased region" description="Polar residues" evidence="3">
    <location>
        <begin position="121"/>
        <end position="131"/>
    </location>
</feature>
<dbReference type="CDD" id="cd00067">
    <property type="entry name" value="GAL4"/>
    <property type="match status" value="1"/>
</dbReference>
<dbReference type="OrthoDB" id="4525710at2759"/>
<reference evidence="5" key="1">
    <citation type="journal article" date="2021" name="Nat. Commun.">
        <title>Genetic determinants of endophytism in the Arabidopsis root mycobiome.</title>
        <authorList>
            <person name="Mesny F."/>
            <person name="Miyauchi S."/>
            <person name="Thiergart T."/>
            <person name="Pickel B."/>
            <person name="Atanasova L."/>
            <person name="Karlsson M."/>
            <person name="Huettel B."/>
            <person name="Barry K.W."/>
            <person name="Haridas S."/>
            <person name="Chen C."/>
            <person name="Bauer D."/>
            <person name="Andreopoulos W."/>
            <person name="Pangilinan J."/>
            <person name="LaButti K."/>
            <person name="Riley R."/>
            <person name="Lipzen A."/>
            <person name="Clum A."/>
            <person name="Drula E."/>
            <person name="Henrissat B."/>
            <person name="Kohler A."/>
            <person name="Grigoriev I.V."/>
            <person name="Martin F.M."/>
            <person name="Hacquard S."/>
        </authorList>
    </citation>
    <scope>NUCLEOTIDE SEQUENCE</scope>
    <source>
        <strain evidence="5">MPI-CAGE-CH-0235</strain>
    </source>
</reference>
<dbReference type="PANTHER" id="PTHR37534:SF9">
    <property type="entry name" value="ZN(II)2CYS6 TRANSCRIPTION FACTOR (EUROFUNG)"/>
    <property type="match status" value="1"/>
</dbReference>
<keyword evidence="2" id="KW-0539">Nucleus</keyword>
<dbReference type="Pfam" id="PF11951">
    <property type="entry name" value="Fungal_trans_2"/>
    <property type="match status" value="1"/>
</dbReference>
<evidence type="ECO:0000313" key="6">
    <source>
        <dbReference type="Proteomes" id="UP000813444"/>
    </source>
</evidence>
<evidence type="ECO:0000256" key="2">
    <source>
        <dbReference type="ARBA" id="ARBA00023242"/>
    </source>
</evidence>
<dbReference type="GO" id="GO:0008270">
    <property type="term" value="F:zinc ion binding"/>
    <property type="evidence" value="ECO:0007669"/>
    <property type="project" value="InterPro"/>
</dbReference>
<dbReference type="AlphaFoldDB" id="A0A8K0SMS3"/>
<dbReference type="PROSITE" id="PS00463">
    <property type="entry name" value="ZN2_CY6_FUNGAL_1"/>
    <property type="match status" value="1"/>
</dbReference>
<feature type="region of interest" description="Disordered" evidence="3">
    <location>
        <begin position="121"/>
        <end position="146"/>
    </location>
</feature>
<feature type="region of interest" description="Disordered" evidence="3">
    <location>
        <begin position="1"/>
        <end position="22"/>
    </location>
</feature>
<dbReference type="PROSITE" id="PS50048">
    <property type="entry name" value="ZN2_CY6_FUNGAL_2"/>
    <property type="match status" value="1"/>
</dbReference>
<organism evidence="5 6">
    <name type="scientific">Stachybotrys elegans</name>
    <dbReference type="NCBI Taxonomy" id="80388"/>
    <lineage>
        <taxon>Eukaryota</taxon>
        <taxon>Fungi</taxon>
        <taxon>Dikarya</taxon>
        <taxon>Ascomycota</taxon>
        <taxon>Pezizomycotina</taxon>
        <taxon>Sordariomycetes</taxon>
        <taxon>Hypocreomycetidae</taxon>
        <taxon>Hypocreales</taxon>
        <taxon>Stachybotryaceae</taxon>
        <taxon>Stachybotrys</taxon>
    </lineage>
</organism>
<gene>
    <name evidence="5" type="ORF">B0I35DRAFT_434242</name>
</gene>
<dbReference type="SMART" id="SM00066">
    <property type="entry name" value="GAL4"/>
    <property type="match status" value="1"/>
</dbReference>
<dbReference type="EMBL" id="JAGPNK010000008">
    <property type="protein sequence ID" value="KAH7316926.1"/>
    <property type="molecule type" value="Genomic_DNA"/>
</dbReference>
<dbReference type="InterPro" id="IPR001138">
    <property type="entry name" value="Zn2Cys6_DnaBD"/>
</dbReference>
<dbReference type="Proteomes" id="UP000813444">
    <property type="component" value="Unassembled WGS sequence"/>
</dbReference>
<dbReference type="Pfam" id="PF00172">
    <property type="entry name" value="Zn_clus"/>
    <property type="match status" value="1"/>
</dbReference>
<dbReference type="GO" id="GO:0000981">
    <property type="term" value="F:DNA-binding transcription factor activity, RNA polymerase II-specific"/>
    <property type="evidence" value="ECO:0007669"/>
    <property type="project" value="InterPro"/>
</dbReference>
<dbReference type="InterPro" id="IPR021858">
    <property type="entry name" value="Fun_TF"/>
</dbReference>
<feature type="domain" description="Zn(2)-C6 fungal-type" evidence="4">
    <location>
        <begin position="25"/>
        <end position="53"/>
    </location>
</feature>
<evidence type="ECO:0000256" key="1">
    <source>
        <dbReference type="ARBA" id="ARBA00004123"/>
    </source>
</evidence>
<comment type="caution">
    <text evidence="5">The sequence shown here is derived from an EMBL/GenBank/DDBJ whole genome shotgun (WGS) entry which is preliminary data.</text>
</comment>
<evidence type="ECO:0000313" key="5">
    <source>
        <dbReference type="EMBL" id="KAH7316926.1"/>
    </source>
</evidence>
<dbReference type="Gene3D" id="4.10.240.10">
    <property type="entry name" value="Zn(2)-C6 fungal-type DNA-binding domain"/>
    <property type="match status" value="1"/>
</dbReference>
<accession>A0A8K0SMS3</accession>
<dbReference type="GO" id="GO:0045944">
    <property type="term" value="P:positive regulation of transcription by RNA polymerase II"/>
    <property type="evidence" value="ECO:0007669"/>
    <property type="project" value="TreeGrafter"/>
</dbReference>
<dbReference type="CDD" id="cd12148">
    <property type="entry name" value="fungal_TF_MHR"/>
    <property type="match status" value="1"/>
</dbReference>